<dbReference type="PANTHER" id="PTHR11575:SF24">
    <property type="entry name" value="5'-NUCLEOTIDASE"/>
    <property type="match status" value="1"/>
</dbReference>
<evidence type="ECO:0000259" key="2">
    <source>
        <dbReference type="Pfam" id="PF00149"/>
    </source>
</evidence>
<dbReference type="SUPFAM" id="SSF56300">
    <property type="entry name" value="Metallo-dependent phosphatases"/>
    <property type="match status" value="1"/>
</dbReference>
<evidence type="ECO:0000256" key="1">
    <source>
        <dbReference type="RuleBase" id="RU362119"/>
    </source>
</evidence>
<dbReference type="PANTHER" id="PTHR11575">
    <property type="entry name" value="5'-NUCLEOTIDASE-RELATED"/>
    <property type="match status" value="1"/>
</dbReference>
<gene>
    <name evidence="3" type="ORF">AB0L16_15635</name>
</gene>
<dbReference type="InterPro" id="IPR006179">
    <property type="entry name" value="5_nucleotidase/apyrase"/>
</dbReference>
<keyword evidence="1" id="KW-0547">Nucleotide-binding</keyword>
<dbReference type="InterPro" id="IPR029052">
    <property type="entry name" value="Metallo-depent_PP-like"/>
</dbReference>
<dbReference type="PRINTS" id="PR01607">
    <property type="entry name" value="APYRASEFAMLY"/>
</dbReference>
<feature type="domain" description="Calcineurin-like phosphoesterase" evidence="2">
    <location>
        <begin position="9"/>
        <end position="194"/>
    </location>
</feature>
<proteinExistence type="inferred from homology"/>
<dbReference type="Gene3D" id="3.60.21.10">
    <property type="match status" value="1"/>
</dbReference>
<dbReference type="RefSeq" id="WP_109281583.1">
    <property type="nucleotide sequence ID" value="NZ_JBFAUK010000010.1"/>
</dbReference>
<organism evidence="3 4">
    <name type="scientific">Streptomyces orinoci</name>
    <name type="common">Streptoverticillium orinoci</name>
    <dbReference type="NCBI Taxonomy" id="67339"/>
    <lineage>
        <taxon>Bacteria</taxon>
        <taxon>Bacillati</taxon>
        <taxon>Actinomycetota</taxon>
        <taxon>Actinomycetes</taxon>
        <taxon>Kitasatosporales</taxon>
        <taxon>Streptomycetaceae</taxon>
        <taxon>Streptomyces</taxon>
    </lineage>
</organism>
<dbReference type="InterPro" id="IPR004843">
    <property type="entry name" value="Calcineurin-like_PHP"/>
</dbReference>
<comment type="similarity">
    <text evidence="1">Belongs to the 5'-nucleotidase family.</text>
</comment>
<sequence>MTAARVLERIVATTDFHSAFATADGMLTHLQKARPTSLIADCGDFFEGSGYYRLAGGAIERAVLTGLYDVLAPGNHGWPHHFEPGLRPLTVCANAIDDISGQPLFRRLRTFLIGGRRVAVTAVIGPDAFLDIPAHQRQGQRVTDPVRTLRELMLAHHHEADAWMLLSHSGFEQDLALAAECPFLDVIFAGHCHSDHYAPEPVGDTLVVKGGELGAGYALAEPVGAVWAAHTCTFPTGTAAVPHDLACVVRQMSVVREKLAAPLGLIAESYRGTVPDRHQVLAEVALRLHSGLGADAVVLNDTVLRPQRLGTVLTFGDLLAIEPFANQLAYARIPDAYLHNPGGLTAYLTERVGPLVTAPNPLPPGLRTVLTTDFLAGNFLGNRTRRAGMSLGQAVRHVLTGAPTTAHERSLP</sequence>
<comment type="caution">
    <text evidence="3">The sequence shown here is derived from an EMBL/GenBank/DDBJ whole genome shotgun (WGS) entry which is preliminary data.</text>
</comment>
<reference evidence="3 4" key="1">
    <citation type="submission" date="2024-06" db="EMBL/GenBank/DDBJ databases">
        <title>The Natural Products Discovery Center: Release of the First 8490 Sequenced Strains for Exploring Actinobacteria Biosynthetic Diversity.</title>
        <authorList>
            <person name="Kalkreuter E."/>
            <person name="Kautsar S.A."/>
            <person name="Yang D."/>
            <person name="Bader C.D."/>
            <person name="Teijaro C.N."/>
            <person name="Fluegel L."/>
            <person name="Davis C.M."/>
            <person name="Simpson J.R."/>
            <person name="Lauterbach L."/>
            <person name="Steele A.D."/>
            <person name="Gui C."/>
            <person name="Meng S."/>
            <person name="Li G."/>
            <person name="Viehrig K."/>
            <person name="Ye F."/>
            <person name="Su P."/>
            <person name="Kiefer A.F."/>
            <person name="Nichols A."/>
            <person name="Cepeda A.J."/>
            <person name="Yan W."/>
            <person name="Fan B."/>
            <person name="Jiang Y."/>
            <person name="Adhikari A."/>
            <person name="Zheng C.-J."/>
            <person name="Schuster L."/>
            <person name="Cowan T.M."/>
            <person name="Smanski M.J."/>
            <person name="Chevrette M.G."/>
            <person name="De Carvalho L.P.S."/>
            <person name="Shen B."/>
        </authorList>
    </citation>
    <scope>NUCLEOTIDE SEQUENCE [LARGE SCALE GENOMIC DNA]</scope>
    <source>
        <strain evidence="3 4">NPDC052347</strain>
    </source>
</reference>
<keyword evidence="4" id="KW-1185">Reference proteome</keyword>
<accession>A0ABV3JYF9</accession>
<protein>
    <submittedName>
        <fullName evidence="3">Metallophosphoesterase</fullName>
    </submittedName>
</protein>
<dbReference type="Proteomes" id="UP001552594">
    <property type="component" value="Unassembled WGS sequence"/>
</dbReference>
<name>A0ABV3JYF9_STRON</name>
<keyword evidence="1" id="KW-0378">Hydrolase</keyword>
<dbReference type="Pfam" id="PF00149">
    <property type="entry name" value="Metallophos"/>
    <property type="match status" value="1"/>
</dbReference>
<evidence type="ECO:0000313" key="4">
    <source>
        <dbReference type="Proteomes" id="UP001552594"/>
    </source>
</evidence>
<dbReference type="EMBL" id="JBFAUK010000010">
    <property type="protein sequence ID" value="MEV5507889.1"/>
    <property type="molecule type" value="Genomic_DNA"/>
</dbReference>
<evidence type="ECO:0000313" key="3">
    <source>
        <dbReference type="EMBL" id="MEV5507889.1"/>
    </source>
</evidence>